<dbReference type="HOGENOM" id="CLU_3356401_0_0_11"/>
<evidence type="ECO:0000313" key="3">
    <source>
        <dbReference type="Proteomes" id="UP000001382"/>
    </source>
</evidence>
<evidence type="ECO:0000256" key="1">
    <source>
        <dbReference type="SAM" id="MobiDB-lite"/>
    </source>
</evidence>
<feature type="region of interest" description="Disordered" evidence="1">
    <location>
        <begin position="1"/>
        <end position="36"/>
    </location>
</feature>
<reference evidence="3" key="2">
    <citation type="submission" date="2010-01" db="EMBL/GenBank/DDBJ databases">
        <title>The complete genome of Geodermatophilus obscurus DSM 43160.</title>
        <authorList>
            <consortium name="US DOE Joint Genome Institute (JGI-PGF)"/>
            <person name="Lucas S."/>
            <person name="Copeland A."/>
            <person name="Lapidus A."/>
            <person name="Glavina del Rio T."/>
            <person name="Dalin E."/>
            <person name="Tice H."/>
            <person name="Bruce D."/>
            <person name="Goodwin L."/>
            <person name="Pitluck S."/>
            <person name="Kyrpides N."/>
            <person name="Mavromatis K."/>
            <person name="Ivanova N."/>
            <person name="Munk A.C."/>
            <person name="Brettin T."/>
            <person name="Detter J.C."/>
            <person name="Han C."/>
            <person name="Larimer F."/>
            <person name="Land M."/>
            <person name="Hauser L."/>
            <person name="Markowitz V."/>
            <person name="Cheng J.-F."/>
            <person name="Hugenholtz P."/>
            <person name="Woyke T."/>
            <person name="Wu D."/>
            <person name="Jando M."/>
            <person name="Schneider S."/>
            <person name="Klenk H.-P."/>
            <person name="Eisen J.A."/>
        </authorList>
    </citation>
    <scope>NUCLEOTIDE SEQUENCE [LARGE SCALE GENOMIC DNA]</scope>
    <source>
        <strain evidence="3">ATCC 25078 / DSM 43160 / JCM 3152 / KCC A-0152 / KCTC 9177 / NBRC 13315 / NRRL B-3577 / G-20</strain>
    </source>
</reference>
<dbReference type="Proteomes" id="UP000001382">
    <property type="component" value="Chromosome"/>
</dbReference>
<proteinExistence type="predicted"/>
<protein>
    <submittedName>
        <fullName evidence="2">Uncharacterized protein</fullName>
    </submittedName>
</protein>
<name>D2S805_GEOOG</name>
<dbReference type="EMBL" id="CP001867">
    <property type="protein sequence ID" value="ADB77585.1"/>
    <property type="molecule type" value="Genomic_DNA"/>
</dbReference>
<dbReference type="AlphaFoldDB" id="D2S805"/>
<reference evidence="2 3" key="1">
    <citation type="journal article" date="2010" name="Stand. Genomic Sci.">
        <title>Complete genome sequence of Geodermatophilus obscurus type strain (G-20).</title>
        <authorList>
            <person name="Ivanova N."/>
            <person name="Sikorski J."/>
            <person name="Jando M."/>
            <person name="Munk C."/>
            <person name="Lapidus A."/>
            <person name="Glavina Del Rio T."/>
            <person name="Copeland A."/>
            <person name="Tice H."/>
            <person name="Cheng J.-F."/>
            <person name="Lucas S."/>
            <person name="Chen F."/>
            <person name="Nolan M."/>
            <person name="Bruce D."/>
            <person name="Goodwin L."/>
            <person name="Pitluck S."/>
            <person name="Mavromatis K."/>
            <person name="Mikhailova N."/>
            <person name="Pati A."/>
            <person name="Chen A."/>
            <person name="Palaniappan K."/>
            <person name="Land M."/>
            <person name="Hauser L."/>
            <person name="Chang Y.-J."/>
            <person name="Jeffries C.D."/>
            <person name="Meincke L."/>
            <person name="Brettin T."/>
            <person name="Detter J.C."/>
            <person name="Detter J.C."/>
            <person name="Rohde M."/>
            <person name="Goeker M."/>
            <person name="Bristow J."/>
            <person name="Eisen J.A."/>
            <person name="Markowitz V."/>
            <person name="Hugenholtz P."/>
            <person name="Kyrpides N.C."/>
            <person name="Klenk H.-P."/>
        </authorList>
    </citation>
    <scope>NUCLEOTIDE SEQUENCE [LARGE SCALE GENOMIC DNA]</scope>
    <source>
        <strain evidence="3">ATCC 25078 / DSM 43160 / JCM 3152 / KCC A-0152 / KCTC 9177 / NBRC 13315 / NRRL B-3577 / G-20</strain>
    </source>
</reference>
<keyword evidence="3" id="KW-1185">Reference proteome</keyword>
<sequence>MSGVLVVHGPWDPPESIMGSLPATRGHTPPEAATTP</sequence>
<evidence type="ECO:0000313" key="2">
    <source>
        <dbReference type="EMBL" id="ADB77585.1"/>
    </source>
</evidence>
<organism evidence="2 3">
    <name type="scientific">Geodermatophilus obscurus (strain ATCC 25078 / DSM 43160 / JCM 3152 / CCUG 61914 / KCC A-0152 / KCTC 9177 / NBRC 13315 / NRRL B-3577 / G-20)</name>
    <dbReference type="NCBI Taxonomy" id="526225"/>
    <lineage>
        <taxon>Bacteria</taxon>
        <taxon>Bacillati</taxon>
        <taxon>Actinomycetota</taxon>
        <taxon>Actinomycetes</taxon>
        <taxon>Geodermatophilales</taxon>
        <taxon>Geodermatophilaceae</taxon>
        <taxon>Geodermatophilus</taxon>
    </lineage>
</organism>
<gene>
    <name evidence="2" type="ordered locus">Gobs_5058</name>
</gene>
<accession>D2S805</accession>
<dbReference type="KEGG" id="gob:Gobs_5058"/>
<dbReference type="STRING" id="526225.Gobs_5058"/>